<keyword evidence="1" id="KW-0812">Transmembrane</keyword>
<dbReference type="InterPro" id="IPR038762">
    <property type="entry name" value="ABM_predict"/>
</dbReference>
<protein>
    <submittedName>
        <fullName evidence="3">Antibiotic biosynthesis monooxygenase</fullName>
    </submittedName>
</protein>
<dbReference type="GO" id="GO:0004497">
    <property type="term" value="F:monooxygenase activity"/>
    <property type="evidence" value="ECO:0007669"/>
    <property type="project" value="UniProtKB-KW"/>
</dbReference>
<geneLocation type="plasmid" evidence="3 4">
    <name>unnamed1</name>
</geneLocation>
<dbReference type="Pfam" id="PF03992">
    <property type="entry name" value="ABM"/>
    <property type="match status" value="1"/>
</dbReference>
<dbReference type="PANTHER" id="PTHR40057:SF1">
    <property type="entry name" value="SLR1162 PROTEIN"/>
    <property type="match status" value="1"/>
</dbReference>
<dbReference type="RefSeq" id="WP_231043865.1">
    <property type="nucleotide sequence ID" value="NZ_CP106882.1"/>
</dbReference>
<keyword evidence="1" id="KW-1133">Transmembrane helix</keyword>
<accession>A0ABY6GHJ3</accession>
<reference evidence="3" key="1">
    <citation type="submission" date="2022-09" db="EMBL/GenBank/DDBJ databases">
        <title>The complete genome of Acidovorax sp. 5MLIR.</title>
        <authorList>
            <person name="Liu L."/>
            <person name="Yue J."/>
            <person name="Yang F."/>
            <person name="Yuan J."/>
            <person name="Li L."/>
        </authorList>
    </citation>
    <scope>NUCLEOTIDE SEQUENCE</scope>
    <source>
        <strain evidence="3">5MLIR</strain>
        <plasmid evidence="3">unnamed1</plasmid>
    </source>
</reference>
<feature type="transmembrane region" description="Helical" evidence="1">
    <location>
        <begin position="144"/>
        <end position="164"/>
    </location>
</feature>
<organism evidence="3 4">
    <name type="scientific">Comamonas endophytica</name>
    <dbReference type="NCBI Taxonomy" id="2949090"/>
    <lineage>
        <taxon>Bacteria</taxon>
        <taxon>Pseudomonadati</taxon>
        <taxon>Pseudomonadota</taxon>
        <taxon>Betaproteobacteria</taxon>
        <taxon>Burkholderiales</taxon>
        <taxon>Comamonadaceae</taxon>
        <taxon>Comamonas</taxon>
    </lineage>
</organism>
<dbReference type="Proteomes" id="UP001162800">
    <property type="component" value="Plasmid unnamed1"/>
</dbReference>
<feature type="transmembrane region" description="Helical" evidence="1">
    <location>
        <begin position="118"/>
        <end position="138"/>
    </location>
</feature>
<keyword evidence="1" id="KW-0472">Membrane</keyword>
<evidence type="ECO:0000313" key="4">
    <source>
        <dbReference type="Proteomes" id="UP001162800"/>
    </source>
</evidence>
<name>A0ABY6GHJ3_9BURK</name>
<dbReference type="InterPro" id="IPR011008">
    <property type="entry name" value="Dimeric_a/b-barrel"/>
</dbReference>
<dbReference type="Gene3D" id="3.30.70.100">
    <property type="match status" value="1"/>
</dbReference>
<dbReference type="InterPro" id="IPR007138">
    <property type="entry name" value="ABM_dom"/>
</dbReference>
<gene>
    <name evidence="3" type="ORF">M9799_17995</name>
</gene>
<evidence type="ECO:0000256" key="1">
    <source>
        <dbReference type="SAM" id="Phobius"/>
    </source>
</evidence>
<evidence type="ECO:0000313" key="3">
    <source>
        <dbReference type="EMBL" id="UYG53827.1"/>
    </source>
</evidence>
<dbReference type="PANTHER" id="PTHR40057">
    <property type="entry name" value="SLR1162 PROTEIN"/>
    <property type="match status" value="1"/>
</dbReference>
<keyword evidence="4" id="KW-1185">Reference proteome</keyword>
<keyword evidence="3" id="KW-0614">Plasmid</keyword>
<feature type="domain" description="ABM" evidence="2">
    <location>
        <begin position="7"/>
        <end position="82"/>
    </location>
</feature>
<dbReference type="EMBL" id="CP106882">
    <property type="protein sequence ID" value="UYG53827.1"/>
    <property type="molecule type" value="Genomic_DNA"/>
</dbReference>
<evidence type="ECO:0000259" key="2">
    <source>
        <dbReference type="Pfam" id="PF03992"/>
    </source>
</evidence>
<sequence>MIEKTPVARILRCHAKPGRAEDCMALLEGLLQGSRQIPGCVFASLIPPAAEREPHQFVQRFATLQDLARWQESAGHAQWRERLEQMAEVVDAGPIEGLQVWTAPPVPVAVPPKWKLTVVSWMGIFPLVAVSLGLLTPLLQSWPFLARILLVTVLVVSLMSYVVMPRLVRWMGWWLRGK</sequence>
<proteinExistence type="predicted"/>
<keyword evidence="3" id="KW-0560">Oxidoreductase</keyword>
<keyword evidence="3" id="KW-0503">Monooxygenase</keyword>
<dbReference type="SUPFAM" id="SSF54909">
    <property type="entry name" value="Dimeric alpha+beta barrel"/>
    <property type="match status" value="1"/>
</dbReference>